<gene>
    <name evidence="1" type="primary">jg1773</name>
    <name evidence="1" type="ORF">PAEG_LOCUS16816</name>
</gene>
<proteinExistence type="predicted"/>
<accession>A0A8S4RTV8</accession>
<evidence type="ECO:0000313" key="2">
    <source>
        <dbReference type="Proteomes" id="UP000838756"/>
    </source>
</evidence>
<dbReference type="AlphaFoldDB" id="A0A8S4RTV8"/>
<dbReference type="Proteomes" id="UP000838756">
    <property type="component" value="Unassembled WGS sequence"/>
</dbReference>
<comment type="caution">
    <text evidence="1">The sequence shown here is derived from an EMBL/GenBank/DDBJ whole genome shotgun (WGS) entry which is preliminary data.</text>
</comment>
<protein>
    <submittedName>
        <fullName evidence="1">Jg1773 protein</fullName>
    </submittedName>
</protein>
<sequence length="113" mass="13722">MEKIDRFIPKLHDDFNSRRPELVAALLEVHSTLSQRSIEELCNFEIPPYIRELRRRKYAAQRAHFNHPTRENKRNLWKLNREVKAAFVQYRKENEQFEQVMRRIISSDTNQPS</sequence>
<dbReference type="EMBL" id="CAKXAJ010025483">
    <property type="protein sequence ID" value="CAH2240209.1"/>
    <property type="molecule type" value="Genomic_DNA"/>
</dbReference>
<evidence type="ECO:0000313" key="1">
    <source>
        <dbReference type="EMBL" id="CAH2240209.1"/>
    </source>
</evidence>
<name>A0A8S4RTV8_9NEOP</name>
<keyword evidence="2" id="KW-1185">Reference proteome</keyword>
<reference evidence="1" key="1">
    <citation type="submission" date="2022-03" db="EMBL/GenBank/DDBJ databases">
        <authorList>
            <person name="Lindestad O."/>
        </authorList>
    </citation>
    <scope>NUCLEOTIDE SEQUENCE</scope>
</reference>
<organism evidence="1 2">
    <name type="scientific">Pararge aegeria aegeria</name>
    <dbReference type="NCBI Taxonomy" id="348720"/>
    <lineage>
        <taxon>Eukaryota</taxon>
        <taxon>Metazoa</taxon>
        <taxon>Ecdysozoa</taxon>
        <taxon>Arthropoda</taxon>
        <taxon>Hexapoda</taxon>
        <taxon>Insecta</taxon>
        <taxon>Pterygota</taxon>
        <taxon>Neoptera</taxon>
        <taxon>Endopterygota</taxon>
        <taxon>Lepidoptera</taxon>
        <taxon>Glossata</taxon>
        <taxon>Ditrysia</taxon>
        <taxon>Papilionoidea</taxon>
        <taxon>Nymphalidae</taxon>
        <taxon>Satyrinae</taxon>
        <taxon>Satyrini</taxon>
        <taxon>Parargina</taxon>
        <taxon>Pararge</taxon>
    </lineage>
</organism>